<dbReference type="RefSeq" id="WP_027262637.1">
    <property type="nucleotide sequence ID" value="NZ_FPAW01000015.1"/>
</dbReference>
<dbReference type="STRING" id="999627.SAMN05216236_11594"/>
<evidence type="ECO:0000313" key="3">
    <source>
        <dbReference type="EMBL" id="SFT96594.1"/>
    </source>
</evidence>
<keyword evidence="1" id="KW-0472">Membrane</keyword>
<protein>
    <submittedName>
        <fullName evidence="3">PAS fold</fullName>
    </submittedName>
</protein>
<evidence type="ECO:0000256" key="1">
    <source>
        <dbReference type="SAM" id="Phobius"/>
    </source>
</evidence>
<dbReference type="Proteomes" id="UP000182466">
    <property type="component" value="Unassembled WGS sequence"/>
</dbReference>
<accession>A0A1I7CB13</accession>
<proteinExistence type="predicted"/>
<dbReference type="Gene3D" id="3.30.450.20">
    <property type="entry name" value="PAS domain"/>
    <property type="match status" value="1"/>
</dbReference>
<keyword evidence="1" id="KW-0812">Transmembrane</keyword>
<dbReference type="InterPro" id="IPR035965">
    <property type="entry name" value="PAS-like_dom_sf"/>
</dbReference>
<feature type="domain" description="PAS" evidence="2">
    <location>
        <begin position="151"/>
        <end position="217"/>
    </location>
</feature>
<name>A0A1I7CB13_9RHOB</name>
<evidence type="ECO:0000259" key="2">
    <source>
        <dbReference type="SMART" id="SM00091"/>
    </source>
</evidence>
<sequence>MQEFSIIEWLAMATICLTAALAAVALMSPRLQQRRTGPKSTSEVIWIFDGTDLVDATVLARKLIGDSDAPCEWRDLHRELCTGYPTFPKSPRDVEKVGSVVAPSLESAEPKEVVCEWIGGITRVHLRQRQDHTVPPPDAARVLSAASHELETLRFALNNAHYPVWRVSDKGEVIWFNKAYEDLCMSVLGKKPGPDTALFSASYDIPIPTKKGRRSVTIPATGKKLWFDVTIVQHNNGTLIYGVDINAVVDAEQAQRDFVQTLAKTFAQLSTGLAIFDRDRQLVLFNPALIDLTALPAEFLSARPTLFSFFDRLRDQRMMPEPKNYGSWRDQLADLVAAATDGRYQETWSLASGSVYSVSGRPHPDGAIAFLFEDITAEITLTRRFRSDLELGQAIFDRLDDAIAVFSMEGTLTFSNAAYHALWDVDPEMCFAQTSILDSVRVWQAGCMATPVWGDIRDFVGSQENRAEWWAKVTMNSGEALVCSIHPIQSGATMINFTRPTVDAPVALQKAPALTAD</sequence>
<dbReference type="AlphaFoldDB" id="A0A1I7CB13"/>
<dbReference type="InterPro" id="IPR000014">
    <property type="entry name" value="PAS"/>
</dbReference>
<feature type="domain" description="PAS" evidence="2">
    <location>
        <begin position="260"/>
        <end position="327"/>
    </location>
</feature>
<dbReference type="SUPFAM" id="SSF55785">
    <property type="entry name" value="PYP-like sensor domain (PAS domain)"/>
    <property type="match status" value="2"/>
</dbReference>
<dbReference type="EMBL" id="FPAW01000015">
    <property type="protein sequence ID" value="SFT96594.1"/>
    <property type="molecule type" value="Genomic_DNA"/>
</dbReference>
<reference evidence="3 4" key="1">
    <citation type="submission" date="2016-10" db="EMBL/GenBank/DDBJ databases">
        <authorList>
            <person name="de Groot N.N."/>
        </authorList>
    </citation>
    <scope>NUCLEOTIDE SEQUENCE [LARGE SCALE GENOMIC DNA]</scope>
    <source>
        <strain evidence="3 4">CGMCC 1.10959</strain>
    </source>
</reference>
<evidence type="ECO:0000313" key="4">
    <source>
        <dbReference type="Proteomes" id="UP000182466"/>
    </source>
</evidence>
<dbReference type="eggNOG" id="COG2205">
    <property type="taxonomic scope" value="Bacteria"/>
</dbReference>
<keyword evidence="1" id="KW-1133">Transmembrane helix</keyword>
<gene>
    <name evidence="3" type="ORF">SAMN05216236_11594</name>
</gene>
<feature type="domain" description="PAS" evidence="2">
    <location>
        <begin position="390"/>
        <end position="457"/>
    </location>
</feature>
<dbReference type="Pfam" id="PF12860">
    <property type="entry name" value="PAS_7"/>
    <property type="match status" value="1"/>
</dbReference>
<dbReference type="OrthoDB" id="9797304at2"/>
<organism evidence="3 4">
    <name type="scientific">Sedimentitalea nanhaiensis</name>
    <dbReference type="NCBI Taxonomy" id="999627"/>
    <lineage>
        <taxon>Bacteria</taxon>
        <taxon>Pseudomonadati</taxon>
        <taxon>Pseudomonadota</taxon>
        <taxon>Alphaproteobacteria</taxon>
        <taxon>Rhodobacterales</taxon>
        <taxon>Paracoccaceae</taxon>
        <taxon>Sedimentitalea</taxon>
    </lineage>
</organism>
<feature type="transmembrane region" description="Helical" evidence="1">
    <location>
        <begin position="6"/>
        <end position="26"/>
    </location>
</feature>
<dbReference type="SMART" id="SM00091">
    <property type="entry name" value="PAS"/>
    <property type="match status" value="3"/>
</dbReference>
<keyword evidence="4" id="KW-1185">Reference proteome</keyword>